<reference evidence="2 3" key="1">
    <citation type="submission" date="2019-03" db="EMBL/GenBank/DDBJ databases">
        <title>Genomic Encyclopedia of Type Strains, Phase IV (KMG-IV): sequencing the most valuable type-strain genomes for metagenomic binning, comparative biology and taxonomic classification.</title>
        <authorList>
            <person name="Goeker M."/>
        </authorList>
    </citation>
    <scope>NUCLEOTIDE SEQUENCE [LARGE SCALE GENOMIC DNA]</scope>
    <source>
        <strain evidence="2 3">DSM 19377</strain>
    </source>
</reference>
<organism evidence="2 3">
    <name type="scientific">Scopulibacillus darangshiensis</name>
    <dbReference type="NCBI Taxonomy" id="442528"/>
    <lineage>
        <taxon>Bacteria</taxon>
        <taxon>Bacillati</taxon>
        <taxon>Bacillota</taxon>
        <taxon>Bacilli</taxon>
        <taxon>Bacillales</taxon>
        <taxon>Sporolactobacillaceae</taxon>
        <taxon>Scopulibacillus</taxon>
    </lineage>
</organism>
<dbReference type="AlphaFoldDB" id="A0A4R2P4U3"/>
<evidence type="ECO:0000313" key="2">
    <source>
        <dbReference type="EMBL" id="TCP28785.1"/>
    </source>
</evidence>
<name>A0A4R2P4U3_9BACL</name>
<accession>A0A4R2P4U3</accession>
<dbReference type="OrthoDB" id="2969166at2"/>
<evidence type="ECO:0000313" key="3">
    <source>
        <dbReference type="Proteomes" id="UP000295416"/>
    </source>
</evidence>
<dbReference type="Pfam" id="PF13643">
    <property type="entry name" value="DUF4145"/>
    <property type="match status" value="1"/>
</dbReference>
<dbReference type="EMBL" id="SLXK01000015">
    <property type="protein sequence ID" value="TCP28785.1"/>
    <property type="molecule type" value="Genomic_DNA"/>
</dbReference>
<sequence>MSDTKILTCFHCGNKTPMECVNQYKDVEVDYCYDDEIGKDVPVAEYYEEYSFYKCPVCQRISIGLNSWDTTVFHPVTGDPFEDFRFIYPNVTADMKHLPEDVKGAYESALKVKNIDHAICALSLRRTLEIMCKQKGAKGDSLYKKLKFLSDKGTIPPILDNISLIIKDLGNEAAHGDEAIFDKNIIDSMIRFTNIVLEYVYLLPRELKRIQFEMELREEEKQQKEQEKQVT</sequence>
<evidence type="ECO:0000259" key="1">
    <source>
        <dbReference type="Pfam" id="PF13643"/>
    </source>
</evidence>
<gene>
    <name evidence="2" type="ORF">EV207_11510</name>
</gene>
<keyword evidence="3" id="KW-1185">Reference proteome</keyword>
<feature type="domain" description="DUF4145" evidence="1">
    <location>
        <begin position="108"/>
        <end position="179"/>
    </location>
</feature>
<dbReference type="RefSeq" id="WP_132746280.1">
    <property type="nucleotide sequence ID" value="NZ_SLXK01000015.1"/>
</dbReference>
<proteinExistence type="predicted"/>
<comment type="caution">
    <text evidence="2">The sequence shown here is derived from an EMBL/GenBank/DDBJ whole genome shotgun (WGS) entry which is preliminary data.</text>
</comment>
<dbReference type="Proteomes" id="UP000295416">
    <property type="component" value="Unassembled WGS sequence"/>
</dbReference>
<dbReference type="InterPro" id="IPR025285">
    <property type="entry name" value="DUF4145"/>
</dbReference>
<protein>
    <submittedName>
        <fullName evidence="2">Uncharacterized protein DUF4145</fullName>
    </submittedName>
</protein>